<dbReference type="EMBL" id="HBUF01403625">
    <property type="protein sequence ID" value="CAG6737527.1"/>
    <property type="molecule type" value="Transcribed_RNA"/>
</dbReference>
<dbReference type="EMBL" id="HBUF01403626">
    <property type="protein sequence ID" value="CAG6737528.1"/>
    <property type="molecule type" value="Transcribed_RNA"/>
</dbReference>
<accession>A0A8D8YYH7</accession>
<reference evidence="3" key="1">
    <citation type="submission" date="2021-05" db="EMBL/GenBank/DDBJ databases">
        <authorList>
            <person name="Alioto T."/>
            <person name="Alioto T."/>
            <person name="Gomez Garrido J."/>
        </authorList>
    </citation>
    <scope>NUCLEOTIDE SEQUENCE</scope>
</reference>
<keyword evidence="1" id="KW-0732">Signal</keyword>
<dbReference type="EMBL" id="HBUF01252097">
    <property type="protein sequence ID" value="CAG6680417.1"/>
    <property type="molecule type" value="Transcribed_RNA"/>
</dbReference>
<sequence>MLFVGVAVVFLFHSVLGYLDYLEPPLDMTKNLIIPNLRMFSGISDIFYNPESGNPVPIQYTRQIPGTDLLTKGFGLIPCACDKEELYCSCCVYVSLQRFNFQRTACSNLTVHMDSLELDLTIDYSGYTLANRSLSRK</sequence>
<protein>
    <recommendedName>
        <fullName evidence="2">DUF4773 domain-containing protein</fullName>
    </recommendedName>
</protein>
<dbReference type="InterPro" id="IPR031941">
    <property type="entry name" value="DUF4773"/>
</dbReference>
<evidence type="ECO:0000259" key="2">
    <source>
        <dbReference type="Pfam" id="PF15998"/>
    </source>
</evidence>
<dbReference type="Pfam" id="PF15998">
    <property type="entry name" value="DUF4773"/>
    <property type="match status" value="1"/>
</dbReference>
<feature type="chain" id="PRO_5035639170" description="DUF4773 domain-containing protein" evidence="1">
    <location>
        <begin position="18"/>
        <end position="137"/>
    </location>
</feature>
<name>A0A8D8YYH7_9HEMI</name>
<evidence type="ECO:0000313" key="3">
    <source>
        <dbReference type="EMBL" id="CAG6737528.1"/>
    </source>
</evidence>
<feature type="domain" description="DUF4773" evidence="2">
    <location>
        <begin position="78"/>
        <end position="137"/>
    </location>
</feature>
<dbReference type="AlphaFoldDB" id="A0A8D8YYH7"/>
<dbReference type="EMBL" id="HBUF01252096">
    <property type="protein sequence ID" value="CAG6680416.1"/>
    <property type="molecule type" value="Transcribed_RNA"/>
</dbReference>
<feature type="signal peptide" evidence="1">
    <location>
        <begin position="1"/>
        <end position="17"/>
    </location>
</feature>
<organism evidence="3">
    <name type="scientific">Cacopsylla melanoneura</name>
    <dbReference type="NCBI Taxonomy" id="428564"/>
    <lineage>
        <taxon>Eukaryota</taxon>
        <taxon>Metazoa</taxon>
        <taxon>Ecdysozoa</taxon>
        <taxon>Arthropoda</taxon>
        <taxon>Hexapoda</taxon>
        <taxon>Insecta</taxon>
        <taxon>Pterygota</taxon>
        <taxon>Neoptera</taxon>
        <taxon>Paraneoptera</taxon>
        <taxon>Hemiptera</taxon>
        <taxon>Sternorrhyncha</taxon>
        <taxon>Psylloidea</taxon>
        <taxon>Psyllidae</taxon>
        <taxon>Psyllinae</taxon>
        <taxon>Cacopsylla</taxon>
    </lineage>
</organism>
<dbReference type="EMBL" id="HBUF01252095">
    <property type="protein sequence ID" value="CAG6680415.1"/>
    <property type="molecule type" value="Transcribed_RNA"/>
</dbReference>
<evidence type="ECO:0000256" key="1">
    <source>
        <dbReference type="SAM" id="SignalP"/>
    </source>
</evidence>
<proteinExistence type="predicted"/>